<dbReference type="AlphaFoldDB" id="A0A9N9ATV0"/>
<dbReference type="Proteomes" id="UP000789342">
    <property type="component" value="Unassembled WGS sequence"/>
</dbReference>
<accession>A0A9N9ATV0</accession>
<evidence type="ECO:0000313" key="2">
    <source>
        <dbReference type="EMBL" id="CAG8542389.1"/>
    </source>
</evidence>
<keyword evidence="3" id="KW-1185">Reference proteome</keyword>
<reference evidence="2" key="1">
    <citation type="submission" date="2021-06" db="EMBL/GenBank/DDBJ databases">
        <authorList>
            <person name="Kallberg Y."/>
            <person name="Tangrot J."/>
            <person name="Rosling A."/>
        </authorList>
    </citation>
    <scope>NUCLEOTIDE SEQUENCE</scope>
    <source>
        <strain evidence="2">CL551</strain>
    </source>
</reference>
<organism evidence="2 3">
    <name type="scientific">Acaulospora morrowiae</name>
    <dbReference type="NCBI Taxonomy" id="94023"/>
    <lineage>
        <taxon>Eukaryota</taxon>
        <taxon>Fungi</taxon>
        <taxon>Fungi incertae sedis</taxon>
        <taxon>Mucoromycota</taxon>
        <taxon>Glomeromycotina</taxon>
        <taxon>Glomeromycetes</taxon>
        <taxon>Diversisporales</taxon>
        <taxon>Acaulosporaceae</taxon>
        <taxon>Acaulospora</taxon>
    </lineage>
</organism>
<feature type="region of interest" description="Disordered" evidence="1">
    <location>
        <begin position="1"/>
        <end position="28"/>
    </location>
</feature>
<sequence>MDKKQVQRTINYTRSLQDSQPPPAPDIPLLIRRQQPSVANLALSQTSMRSQQQASAALALPPHLPQQQQPVIPELECSQYQEQKYDINQGIRSELFGPAQKLFASKGIHQIIIDGDTDHPF</sequence>
<dbReference type="EMBL" id="CAJVPV010003052">
    <property type="protein sequence ID" value="CAG8542389.1"/>
    <property type="molecule type" value="Genomic_DNA"/>
</dbReference>
<evidence type="ECO:0000256" key="1">
    <source>
        <dbReference type="SAM" id="MobiDB-lite"/>
    </source>
</evidence>
<comment type="caution">
    <text evidence="2">The sequence shown here is derived from an EMBL/GenBank/DDBJ whole genome shotgun (WGS) entry which is preliminary data.</text>
</comment>
<protein>
    <submittedName>
        <fullName evidence="2">8101_t:CDS:1</fullName>
    </submittedName>
</protein>
<proteinExistence type="predicted"/>
<evidence type="ECO:0000313" key="3">
    <source>
        <dbReference type="Proteomes" id="UP000789342"/>
    </source>
</evidence>
<gene>
    <name evidence="2" type="ORF">AMORRO_LOCUS5189</name>
</gene>
<name>A0A9N9ATV0_9GLOM</name>
<feature type="compositionally biased region" description="Polar residues" evidence="1">
    <location>
        <begin position="7"/>
        <end position="19"/>
    </location>
</feature>